<dbReference type="PROSITE" id="PS01124">
    <property type="entry name" value="HTH_ARAC_FAMILY_2"/>
    <property type="match status" value="1"/>
</dbReference>
<keyword evidence="2" id="KW-0238">DNA-binding</keyword>
<dbReference type="GO" id="GO:0043565">
    <property type="term" value="F:sequence-specific DNA binding"/>
    <property type="evidence" value="ECO:0007669"/>
    <property type="project" value="InterPro"/>
</dbReference>
<evidence type="ECO:0000313" key="5">
    <source>
        <dbReference type="EMBL" id="SCM83132.1"/>
    </source>
</evidence>
<evidence type="ECO:0000256" key="3">
    <source>
        <dbReference type="ARBA" id="ARBA00023163"/>
    </source>
</evidence>
<proteinExistence type="predicted"/>
<evidence type="ECO:0000256" key="1">
    <source>
        <dbReference type="ARBA" id="ARBA00023015"/>
    </source>
</evidence>
<dbReference type="AlphaFoldDB" id="A0A212M003"/>
<dbReference type="PRINTS" id="PR00032">
    <property type="entry name" value="HTHARAC"/>
</dbReference>
<reference evidence="5" key="1">
    <citation type="submission" date="2016-08" db="EMBL/GenBank/DDBJ databases">
        <authorList>
            <person name="Seilhamer J.J."/>
        </authorList>
    </citation>
    <scope>NUCLEOTIDE SEQUENCE</scope>
    <source>
        <strain evidence="5">86</strain>
    </source>
</reference>
<evidence type="ECO:0000256" key="2">
    <source>
        <dbReference type="ARBA" id="ARBA00023125"/>
    </source>
</evidence>
<dbReference type="PANTHER" id="PTHR43280:SF10">
    <property type="entry name" value="REGULATORY PROTEIN POCR"/>
    <property type="match status" value="1"/>
</dbReference>
<keyword evidence="1" id="KW-0805">Transcription regulation</keyword>
<accession>A0A212M003</accession>
<dbReference type="PANTHER" id="PTHR43280">
    <property type="entry name" value="ARAC-FAMILY TRANSCRIPTIONAL REGULATOR"/>
    <property type="match status" value="1"/>
</dbReference>
<dbReference type="Pfam" id="PF12833">
    <property type="entry name" value="HTH_18"/>
    <property type="match status" value="1"/>
</dbReference>
<sequence>MQDRKKLKVSALNDYGAYLKKERSFLRDIRLGDKTRAETNLNSLLTYLFTKTVGDKTEIRVRVIELATLVSRAAVEGGADAEHVMAMLKEFNKEVEKFEQVEQFFCRIQTLVVEFLGDSLSMADKKHLSLVNDAKRFIVENHPKPIKIEDVAAHLFISASHLSRLFQRELNCTVNDYITRVRVERAVELMKQPELNVEQVSKAIGFQNQSYFAKFFRRYIGVTPLVYRNSLF</sequence>
<feature type="domain" description="HTH araC/xylS-type" evidence="4">
    <location>
        <begin position="132"/>
        <end position="230"/>
    </location>
</feature>
<dbReference type="EMBL" id="FMJE01000006">
    <property type="protein sequence ID" value="SCM83132.1"/>
    <property type="molecule type" value="Genomic_DNA"/>
</dbReference>
<evidence type="ECO:0000259" key="4">
    <source>
        <dbReference type="PROSITE" id="PS01124"/>
    </source>
</evidence>
<keyword evidence="3" id="KW-0804">Transcription</keyword>
<dbReference type="RefSeq" id="WP_288185640.1">
    <property type="nucleotide sequence ID" value="NZ_LT608335.1"/>
</dbReference>
<dbReference type="InterPro" id="IPR009057">
    <property type="entry name" value="Homeodomain-like_sf"/>
</dbReference>
<dbReference type="InterPro" id="IPR018060">
    <property type="entry name" value="HTH_AraC"/>
</dbReference>
<dbReference type="InterPro" id="IPR020449">
    <property type="entry name" value="Tscrpt_reg_AraC-type_HTH"/>
</dbReference>
<dbReference type="SUPFAM" id="SSF46689">
    <property type="entry name" value="Homeodomain-like"/>
    <property type="match status" value="2"/>
</dbReference>
<dbReference type="SMART" id="SM00342">
    <property type="entry name" value="HTH_ARAC"/>
    <property type="match status" value="1"/>
</dbReference>
<dbReference type="GO" id="GO:0003700">
    <property type="term" value="F:DNA-binding transcription factor activity"/>
    <property type="evidence" value="ECO:0007669"/>
    <property type="project" value="InterPro"/>
</dbReference>
<protein>
    <submittedName>
        <fullName evidence="5">Putative sensor domain protein</fullName>
    </submittedName>
</protein>
<name>A0A212M003_9FIRM</name>
<organism evidence="5">
    <name type="scientific">uncultured Sporomusa sp</name>
    <dbReference type="NCBI Taxonomy" id="307249"/>
    <lineage>
        <taxon>Bacteria</taxon>
        <taxon>Bacillati</taxon>
        <taxon>Bacillota</taxon>
        <taxon>Negativicutes</taxon>
        <taxon>Selenomonadales</taxon>
        <taxon>Sporomusaceae</taxon>
        <taxon>Sporomusa</taxon>
        <taxon>environmental samples</taxon>
    </lineage>
</organism>
<gene>
    <name evidence="5" type="ORF">KL86SPO_60095</name>
</gene>
<dbReference type="Gene3D" id="1.10.10.60">
    <property type="entry name" value="Homeodomain-like"/>
    <property type="match status" value="2"/>
</dbReference>